<proteinExistence type="predicted"/>
<feature type="compositionally biased region" description="Low complexity" evidence="1">
    <location>
        <begin position="20"/>
        <end position="43"/>
    </location>
</feature>
<name>A0A238FFQ7_9BASI</name>
<protein>
    <submittedName>
        <fullName evidence="2">BQ2448_4179 protein</fullName>
    </submittedName>
</protein>
<evidence type="ECO:0000313" key="2">
    <source>
        <dbReference type="EMBL" id="SCV72642.1"/>
    </source>
</evidence>
<feature type="region of interest" description="Disordered" evidence="1">
    <location>
        <begin position="1"/>
        <end position="49"/>
    </location>
</feature>
<feature type="compositionally biased region" description="Basic residues" evidence="1">
    <location>
        <begin position="135"/>
        <end position="144"/>
    </location>
</feature>
<keyword evidence="3" id="KW-1185">Reference proteome</keyword>
<reference evidence="3" key="1">
    <citation type="submission" date="2016-09" db="EMBL/GenBank/DDBJ databases">
        <authorList>
            <person name="Jeantristanb JTB J.-T."/>
            <person name="Ricardo R."/>
        </authorList>
    </citation>
    <scope>NUCLEOTIDE SEQUENCE [LARGE SCALE GENOMIC DNA]</scope>
</reference>
<dbReference type="OrthoDB" id="514070at2759"/>
<feature type="region of interest" description="Disordered" evidence="1">
    <location>
        <begin position="130"/>
        <end position="156"/>
    </location>
</feature>
<organism evidence="2 3">
    <name type="scientific">Microbotryum intermedium</name>
    <dbReference type="NCBI Taxonomy" id="269621"/>
    <lineage>
        <taxon>Eukaryota</taxon>
        <taxon>Fungi</taxon>
        <taxon>Dikarya</taxon>
        <taxon>Basidiomycota</taxon>
        <taxon>Pucciniomycotina</taxon>
        <taxon>Microbotryomycetes</taxon>
        <taxon>Microbotryales</taxon>
        <taxon>Microbotryaceae</taxon>
        <taxon>Microbotryum</taxon>
    </lineage>
</organism>
<sequence length="428" mass="46824">MAPKRSPAKAQAKTKPPHPHSSSPIASTSNSTSTSSSASSPSSLRKSNIPIASPFRTNASDAMSLPQFLKLLCSAPRHPLTMSEAISVAKILVPAKINSPSRLLTLTRTEMARLGIEDDDLRKKLSEFTHVGKERRSKPSKRKRGSDLDRPLPTKDVPTDFVDSDLDFEEILYEEALLKKSCITNRAPVMTAWATVVAERLGFRRQEALSIAQVYTDMNATSKGVSLGLMKESALDLHIGSSQPFVDLMGRKVPVLSTATGEWRAITKGVVADPQKAYAYVQRAFRQQMGAIVGGFIFQGAMRLLADSYEPTELNNKGYSLYIEFRPEVKEWGEKAELFCTTLLDLRSEVVGHGRASVTEEFAPKAEEGGLRQIKVEAADGTTSNLESAIETEEEVKPDVMAASAEKGDEFDKLLDEEDDVDYAALGL</sequence>
<evidence type="ECO:0000256" key="1">
    <source>
        <dbReference type="SAM" id="MobiDB-lite"/>
    </source>
</evidence>
<dbReference type="AlphaFoldDB" id="A0A238FFQ7"/>
<gene>
    <name evidence="2" type="ORF">BQ2448_4179</name>
</gene>
<accession>A0A238FFQ7</accession>
<evidence type="ECO:0000313" key="3">
    <source>
        <dbReference type="Proteomes" id="UP000198372"/>
    </source>
</evidence>
<dbReference type="Proteomes" id="UP000198372">
    <property type="component" value="Unassembled WGS sequence"/>
</dbReference>
<dbReference type="EMBL" id="FMSP01000009">
    <property type="protein sequence ID" value="SCV72642.1"/>
    <property type="molecule type" value="Genomic_DNA"/>
</dbReference>